<evidence type="ECO:0000313" key="2">
    <source>
        <dbReference type="EnsemblMetazoa" id="XP_012056923.1"/>
    </source>
</evidence>
<name>A0A158NHB5_ATTCE</name>
<dbReference type="EMBL" id="ADTU01015507">
    <property type="status" value="NOT_ANNOTATED_CDS"/>
    <property type="molecule type" value="Genomic_DNA"/>
</dbReference>
<dbReference type="EnsemblMetazoa" id="XM_012201533.1">
    <property type="protein sequence ID" value="XP_012056923.1"/>
    <property type="gene ID" value="LOC105620021"/>
</dbReference>
<dbReference type="Proteomes" id="UP000005205">
    <property type="component" value="Unassembled WGS sequence"/>
</dbReference>
<proteinExistence type="predicted"/>
<feature type="region of interest" description="Disordered" evidence="1">
    <location>
        <begin position="216"/>
        <end position="238"/>
    </location>
</feature>
<reference evidence="2" key="2">
    <citation type="submission" date="2016-04" db="UniProtKB">
        <authorList>
            <consortium name="EnsemblMetazoa"/>
        </authorList>
    </citation>
    <scope>IDENTIFICATION</scope>
</reference>
<keyword evidence="3" id="KW-1185">Reference proteome</keyword>
<reference evidence="3" key="1">
    <citation type="journal article" date="2011" name="PLoS Genet.">
        <title>The genome sequence of the leaf-cutter ant Atta cephalotes reveals insights into its obligate symbiotic lifestyle.</title>
        <authorList>
            <person name="Suen G."/>
            <person name="Teiling C."/>
            <person name="Li L."/>
            <person name="Holt C."/>
            <person name="Abouheif E."/>
            <person name="Bornberg-Bauer E."/>
            <person name="Bouffard P."/>
            <person name="Caldera E.J."/>
            <person name="Cash E."/>
            <person name="Cavanaugh A."/>
            <person name="Denas O."/>
            <person name="Elhaik E."/>
            <person name="Fave M.J."/>
            <person name="Gadau J."/>
            <person name="Gibson J.D."/>
            <person name="Graur D."/>
            <person name="Grubbs K.J."/>
            <person name="Hagen D.E."/>
            <person name="Harkins T.T."/>
            <person name="Helmkampf M."/>
            <person name="Hu H."/>
            <person name="Johnson B.R."/>
            <person name="Kim J."/>
            <person name="Marsh S.E."/>
            <person name="Moeller J.A."/>
            <person name="Munoz-Torres M.C."/>
            <person name="Murphy M.C."/>
            <person name="Naughton M.C."/>
            <person name="Nigam S."/>
            <person name="Overson R."/>
            <person name="Rajakumar R."/>
            <person name="Reese J.T."/>
            <person name="Scott J.J."/>
            <person name="Smith C.R."/>
            <person name="Tao S."/>
            <person name="Tsutsui N.D."/>
            <person name="Viljakainen L."/>
            <person name="Wissler L."/>
            <person name="Yandell M.D."/>
            <person name="Zimmer F."/>
            <person name="Taylor J."/>
            <person name="Slater S.C."/>
            <person name="Clifton S.W."/>
            <person name="Warren W.C."/>
            <person name="Elsik C.G."/>
            <person name="Smith C.D."/>
            <person name="Weinstock G.M."/>
            <person name="Gerardo N.M."/>
            <person name="Currie C.R."/>
        </authorList>
    </citation>
    <scope>NUCLEOTIDE SEQUENCE [LARGE SCALE GENOMIC DNA]</scope>
</reference>
<evidence type="ECO:0000256" key="1">
    <source>
        <dbReference type="SAM" id="MobiDB-lite"/>
    </source>
</evidence>
<dbReference type="AlphaFoldDB" id="A0A158NHB5"/>
<gene>
    <name evidence="2" type="primary">105620021</name>
</gene>
<sequence>MPVKGVRVLPDIPKNMPNMEILIQEFETGFCSMSTNYQDTASKSSTLNDGNFVKKLVKAYESSVKASNENNQRERIKEKFGFFNTLDVTQNQKNVEKNDPNFAIYDTPSSQCQNNLNKKSKIFLTSFEECEVEDDFVIVNRYRSESDKKPVSMTWPRSSSKINMYSSIDDDILMNVQSSPSKKNEMWDPKKRDIKLEDNSMKNKLMICSSPLEDVEDTNLDREDPLDDILTSSCDSSSNNSYRNLQADLYDFENKQQLELSSTSLSSLSSSSRSSYDNLLSINSDLLLDSSFQDITVTSSKNILKNQENLQNFKPVPSSSSNFDRKSSPTIGALLNEDQPIKINDDTRITWISAFSEKLSRKKPLKKLLNSTFYTKLLNYKKVWKKSAEKQSNKRTSDSGFIDRFLSSSSSFSQKSWHSDQNEKPTFSTFGHIESDCVNNKMSKSSRMVLTEVPCTTIVYKENRQNIESSLKSMMPVNSSTLKVSCGYPPLLKHPYLTRNGIPKHPFVTKTKLDQTIEESDDEEMRYDAKECKSELESSSMSLVSKADFNILFSRMSEWLTSSPNNNCDLLRSRLYKSTSALDGLALQQTPVHNVPKCNFSMNFLSATHNMQREPCRRYATISPKNLRFSISREKTQAIERCFDV</sequence>
<organism evidence="2 3">
    <name type="scientific">Atta cephalotes</name>
    <name type="common">Leafcutter ant</name>
    <dbReference type="NCBI Taxonomy" id="12957"/>
    <lineage>
        <taxon>Eukaryota</taxon>
        <taxon>Metazoa</taxon>
        <taxon>Ecdysozoa</taxon>
        <taxon>Arthropoda</taxon>
        <taxon>Hexapoda</taxon>
        <taxon>Insecta</taxon>
        <taxon>Pterygota</taxon>
        <taxon>Neoptera</taxon>
        <taxon>Endopterygota</taxon>
        <taxon>Hymenoptera</taxon>
        <taxon>Apocrita</taxon>
        <taxon>Aculeata</taxon>
        <taxon>Formicoidea</taxon>
        <taxon>Formicidae</taxon>
        <taxon>Myrmicinae</taxon>
        <taxon>Atta</taxon>
    </lineage>
</organism>
<accession>A0A158NHB5</accession>
<dbReference type="OrthoDB" id="7687255at2759"/>
<dbReference type="KEGG" id="acep:105620021"/>
<protein>
    <submittedName>
        <fullName evidence="2">Uncharacterized protein</fullName>
    </submittedName>
</protein>
<evidence type="ECO:0000313" key="3">
    <source>
        <dbReference type="Proteomes" id="UP000005205"/>
    </source>
</evidence>
<dbReference type="InParanoid" id="A0A158NHB5"/>